<dbReference type="AlphaFoldDB" id="A0A9P6ZGH3"/>
<dbReference type="OrthoDB" id="2665142at2759"/>
<protein>
    <submittedName>
        <fullName evidence="1">Uncharacterized protein</fullName>
    </submittedName>
</protein>
<evidence type="ECO:0000313" key="1">
    <source>
        <dbReference type="EMBL" id="KAG1763666.1"/>
    </source>
</evidence>
<evidence type="ECO:0000313" key="2">
    <source>
        <dbReference type="Proteomes" id="UP000714275"/>
    </source>
</evidence>
<organism evidence="1 2">
    <name type="scientific">Suillus placidus</name>
    <dbReference type="NCBI Taxonomy" id="48579"/>
    <lineage>
        <taxon>Eukaryota</taxon>
        <taxon>Fungi</taxon>
        <taxon>Dikarya</taxon>
        <taxon>Basidiomycota</taxon>
        <taxon>Agaricomycotina</taxon>
        <taxon>Agaricomycetes</taxon>
        <taxon>Agaricomycetidae</taxon>
        <taxon>Boletales</taxon>
        <taxon>Suillineae</taxon>
        <taxon>Suillaceae</taxon>
        <taxon>Suillus</taxon>
    </lineage>
</organism>
<name>A0A9P6ZGH3_9AGAM</name>
<reference evidence="1" key="1">
    <citation type="journal article" date="2020" name="New Phytol.">
        <title>Comparative genomics reveals dynamic genome evolution in host specialist ectomycorrhizal fungi.</title>
        <authorList>
            <person name="Lofgren L.A."/>
            <person name="Nguyen N.H."/>
            <person name="Vilgalys R."/>
            <person name="Ruytinx J."/>
            <person name="Liao H.L."/>
            <person name="Branco S."/>
            <person name="Kuo A."/>
            <person name="LaButti K."/>
            <person name="Lipzen A."/>
            <person name="Andreopoulos W."/>
            <person name="Pangilinan J."/>
            <person name="Riley R."/>
            <person name="Hundley H."/>
            <person name="Na H."/>
            <person name="Barry K."/>
            <person name="Grigoriev I.V."/>
            <person name="Stajich J.E."/>
            <person name="Kennedy P.G."/>
        </authorList>
    </citation>
    <scope>NUCLEOTIDE SEQUENCE</scope>
    <source>
        <strain evidence="1">DOB743</strain>
    </source>
</reference>
<gene>
    <name evidence="1" type="ORF">EV702DRAFT_931536</name>
</gene>
<proteinExistence type="predicted"/>
<feature type="non-terminal residue" evidence="1">
    <location>
        <position position="1"/>
    </location>
</feature>
<feature type="non-terminal residue" evidence="1">
    <location>
        <position position="147"/>
    </location>
</feature>
<accession>A0A9P6ZGH3</accession>
<dbReference type="EMBL" id="JABBWD010000154">
    <property type="protein sequence ID" value="KAG1763666.1"/>
    <property type="molecule type" value="Genomic_DNA"/>
</dbReference>
<keyword evidence="2" id="KW-1185">Reference proteome</keyword>
<dbReference type="Proteomes" id="UP000714275">
    <property type="component" value="Unassembled WGS sequence"/>
</dbReference>
<comment type="caution">
    <text evidence="1">The sequence shown here is derived from an EMBL/GenBank/DDBJ whole genome shotgun (WGS) entry which is preliminary data.</text>
</comment>
<sequence>ELIAYNITVTPQPPEQFFRQSPGPLLAGVDPSLVDASLDDENVSYATLEYLGHLDLASHATQESFIDPFARETLHILVFVERGLIFNTHHSIPLSICGDDCRVAQTDQYVCSIGADKTVFNASHPEPQVIADAIAAYRYNNEKRLLR</sequence>